<dbReference type="OrthoDB" id="8910748at2759"/>
<proteinExistence type="evidence at protein level"/>
<feature type="compositionally biased region" description="Acidic residues" evidence="6">
    <location>
        <begin position="439"/>
        <end position="448"/>
    </location>
</feature>
<keyword evidence="11" id="KW-1267">Proteomics identification</keyword>
<reference evidence="9" key="2">
    <citation type="journal article" date="2013" name="Dev. Dyn.">
        <title>A morpholino-based screen to identify novel genes involved in craniofacial morphogenesis.</title>
        <authorList>
            <person name="Melvin V.S."/>
            <person name="Feng W."/>
            <person name="Hernandez-Lagunas L."/>
            <person name="Artinger K.B."/>
            <person name="Williams T."/>
        </authorList>
    </citation>
    <scope>NUCLEOTIDE SEQUENCE</scope>
</reference>
<evidence type="ECO:0000256" key="4">
    <source>
        <dbReference type="ARBA" id="ARBA00022490"/>
    </source>
</evidence>
<reference evidence="9" key="7">
    <citation type="journal article" date="2018" name="EMBO Rep.">
        <title>A variable undecad repeat domain in cavin1 regulates caveola formation and stability.</title>
        <authorList>
            <person name="Tillu V.A."/>
            <person name="Lim Y.W."/>
            <person name="Kovtun O."/>
            <person name="Mureev S."/>
            <person name="Ferguson C."/>
            <person name="Bastiani M."/>
            <person name="McMahon K.A."/>
            <person name="Lo H.P."/>
            <person name="Hall T.E."/>
            <person name="Alexandrov K."/>
            <person name="Collins B.M."/>
            <person name="Parton R.G."/>
        </authorList>
    </citation>
    <scope>NUCLEOTIDE SEQUENCE</scope>
</reference>
<evidence type="ECO:0000313" key="9">
    <source>
        <dbReference type="RefSeq" id="NP_001004584.2"/>
    </source>
</evidence>
<accession>F1R665</accession>
<evidence type="ECO:0000256" key="6">
    <source>
        <dbReference type="SAM" id="MobiDB-lite"/>
    </source>
</evidence>
<reference evidence="9" key="8">
    <citation type="journal article" date="2020" name="Elife">
        <title>Analysis of zebrafish periderm enhancers facilitates identification of a regulatory variant near human KRT8/18.</title>
        <authorList>
            <person name="Liu H."/>
            <person name="Duncan K."/>
            <person name="Helverson A."/>
            <person name="Kumari P."/>
            <person name="Mumm C."/>
            <person name="Xiao Y."/>
            <person name="Carlson J.C."/>
            <person name="Darbellay F."/>
            <person name="Visel A."/>
            <person name="Leslie E."/>
            <person name="Breheny P."/>
            <person name="Erives A.J."/>
            <person name="Cornell R.A."/>
        </authorList>
    </citation>
    <scope>NUCLEOTIDE SEQUENCE</scope>
</reference>
<organism evidence="7">
    <name type="scientific">Danio rerio</name>
    <name type="common">Zebrafish</name>
    <name type="synonym">Brachydanio rerio</name>
    <dbReference type="NCBI Taxonomy" id="7955"/>
    <lineage>
        <taxon>Eukaryota</taxon>
        <taxon>Metazoa</taxon>
        <taxon>Chordata</taxon>
        <taxon>Craniata</taxon>
        <taxon>Vertebrata</taxon>
        <taxon>Euteleostomi</taxon>
        <taxon>Actinopterygii</taxon>
        <taxon>Neopterygii</taxon>
        <taxon>Teleostei</taxon>
        <taxon>Ostariophysi</taxon>
        <taxon>Cypriniformes</taxon>
        <taxon>Danionidae</taxon>
        <taxon>Danioninae</taxon>
        <taxon>Danio</taxon>
    </lineage>
</organism>
<dbReference type="STRING" id="7955.ENSDARP00000121255"/>
<dbReference type="PaxDb" id="7955-ENSDARP00000121255"/>
<dbReference type="Bgee" id="ENSDARG00000071196">
    <property type="expression patterns" value="Expressed in swim bladder and 34 other cell types or tissues"/>
</dbReference>
<dbReference type="PANTHER" id="PTHR15240:SF1">
    <property type="entry name" value="CAVEOLAE-ASSOCIATED PROTEIN 2"/>
    <property type="match status" value="1"/>
</dbReference>
<dbReference type="Ensembl" id="ENSDART00000143956.2">
    <property type="protein sequence ID" value="ENSDARP00000121255.1"/>
    <property type="gene ID" value="ENSDARG00000071196.5"/>
</dbReference>
<reference evidence="9" key="9">
    <citation type="journal article" date="2021" name="J. Cell Biol.">
        <title>Cavin4 interacts with Bin1 to promote T-tubule formation and stability in developing skeletal muscle.</title>
        <authorList>
            <person name="Lo H.P."/>
            <person name="Lim Y.W."/>
            <person name="Xiong Z."/>
            <person name="Martel N."/>
            <person name="Ferguson C."/>
            <person name="Ariotti N."/>
            <person name="Giacomotto J."/>
            <person name="Rae J."/>
            <person name="Floetenmeyer M."/>
            <person name="Moradi S.V."/>
            <person name="Gao Y."/>
            <person name="Tillu V.A."/>
            <person name="Xia D."/>
            <person name="Wang H."/>
            <person name="Rahnama S."/>
            <person name="Nixon S.J."/>
            <person name="Bastiani M."/>
            <person name="Day R.D."/>
            <person name="Smith K.A."/>
            <person name="Palpant N.J."/>
            <person name="Johnston W.A."/>
            <person name="Alexandrov K."/>
            <person name="Collins B.M."/>
            <person name="Hall T.E."/>
            <person name="Parton R.G."/>
        </authorList>
    </citation>
    <scope>NUCLEOTIDE SEQUENCE</scope>
</reference>
<dbReference type="InterPro" id="IPR026752">
    <property type="entry name" value="Cavin_fam"/>
</dbReference>
<dbReference type="GO" id="GO:0005080">
    <property type="term" value="F:protein kinase C binding"/>
    <property type="evidence" value="ECO:0000318"/>
    <property type="project" value="GO_Central"/>
</dbReference>
<evidence type="ECO:0000313" key="8">
    <source>
        <dbReference type="Proteomes" id="UP000000437"/>
    </source>
</evidence>
<dbReference type="GeneID" id="447845"/>
<dbReference type="PANTHER" id="PTHR15240">
    <property type="entry name" value="CAVIN"/>
    <property type="match status" value="1"/>
</dbReference>
<keyword evidence="4" id="KW-0963">Cytoplasm</keyword>
<feature type="compositionally biased region" description="Low complexity" evidence="6">
    <location>
        <begin position="29"/>
        <end position="41"/>
    </location>
</feature>
<dbReference type="RefSeq" id="NP_001004584.2">
    <property type="nucleotide sequence ID" value="NM_001004584.1"/>
</dbReference>
<dbReference type="EMBL" id="CU207407">
    <property type="status" value="NOT_ANNOTATED_CDS"/>
    <property type="molecule type" value="Genomic_DNA"/>
</dbReference>
<keyword evidence="8" id="KW-1185">Reference proteome</keyword>
<sequence length="474" mass="51442">MGEDAVQAERSSMVSTHENQELVVPSPSPTQSSPTHSLSQLGTGATNASAGEPSSPGPLAGGTTGTLPRDGASPTGQVNAITVLTLLDKLVNMLDTVQENQHKMEVRQVEIEGAVRGIQNDMTKLSKSHTSTSNTVSKLLEKSRKVSVHMKEVKDKMDRQAVQVKKLEANHAHLIKRNNFKVLIFQEENEIPSSVFVKEPTPLPEVEEEAPVIDANRSQEEGLQTIALSSDDEQAPEDDDEDFLAALNLESETRIEKSRAEKIKRSSLKKVDSLKKAFSRQNIEKKMNKISTKIVSQEQREKIKKSLTPNHQKNPSAKNSSFKVSPLTFSIKKNRSGDAEVEGETSAQAESAVASIELAPIESPTEDLSFKEVHSQLAPGQEEVKAAVEAMEKEVVPGILNGTAEVELSITEDVSEEYALSATLPQDTSKIEVCHNALQEEDKEEEEKENIQIEGSSLAEAAGQAEGVAVGQAS</sequence>
<dbReference type="GlyGen" id="F1R665">
    <property type="glycosylation" value="1 site"/>
</dbReference>
<evidence type="ECO:0007829" key="11">
    <source>
        <dbReference type="PeptideAtlas" id="F1R665"/>
    </source>
</evidence>
<dbReference type="HOGENOM" id="CLU_039470_1_0_1"/>
<dbReference type="eggNOG" id="ENOG502QQCA">
    <property type="taxonomic scope" value="Eukaryota"/>
</dbReference>
<dbReference type="GO" id="GO:0005901">
    <property type="term" value="C:caveola"/>
    <property type="evidence" value="ECO:0000318"/>
    <property type="project" value="GO_Central"/>
</dbReference>
<comment type="subcellular location">
    <subcellularLocation>
        <location evidence="2">Cytoplasm</location>
    </subcellularLocation>
    <subcellularLocation>
        <location evidence="1">Membrane</location>
        <location evidence="1">Caveola</location>
    </subcellularLocation>
</comment>
<protein>
    <submittedName>
        <fullName evidence="7 9">Caveolae-associated protein 2b</fullName>
    </submittedName>
</protein>
<feature type="region of interest" description="Disordered" evidence="6">
    <location>
        <begin position="294"/>
        <end position="322"/>
    </location>
</feature>
<dbReference type="EMBL" id="CR954285">
    <property type="status" value="NOT_ANNOTATED_CDS"/>
    <property type="molecule type" value="Genomic_DNA"/>
</dbReference>
<evidence type="ECO:0000256" key="2">
    <source>
        <dbReference type="ARBA" id="ARBA00004496"/>
    </source>
</evidence>
<reference evidence="9" key="6">
    <citation type="journal article" date="2015" name="Nat. Commun.">
        <title>RFX transcription factors are essential for hearing in mice.</title>
        <authorList>
            <person name="Elkon R."/>
            <person name="Milon B."/>
            <person name="Morrison L."/>
            <person name="Shah M."/>
            <person name="Vijayakumar S."/>
            <person name="Racherla M."/>
            <person name="Leitch C.C."/>
            <person name="Silipino L."/>
            <person name="Hadi S."/>
            <person name="Weiss-Gayet M."/>
            <person name="Barras E."/>
            <person name="Schmid C.D."/>
            <person name="Ait-Lounis A."/>
            <person name="Barnes A."/>
            <person name="Song Y."/>
            <person name="Eisenman D.J."/>
            <person name="Eliyahu E."/>
            <person name="Frolenkov G.I."/>
            <person name="Strome S.E."/>
            <person name="Durand B."/>
            <person name="Zaghloul N.A."/>
            <person name="Jones S.M."/>
            <person name="Reith W."/>
            <person name="Hertzano R."/>
        </authorList>
    </citation>
    <scope>NUCLEOTIDE SEQUENCE</scope>
</reference>
<reference evidence="9" key="4">
    <citation type="journal article" date="2014" name="Dev. Biol.">
        <title>A Pou5f1/Oct4 dependent Klf2a, Klf2b, and Klf17 regulatory sub-network contributes to EVL and ectoderm development during zebrafish embryogenesis.</title>
        <authorList>
            <person name="Kotkamp K."/>
            <person name="Mossner R."/>
            <person name="Allen A."/>
            <person name="Onichtchouk D."/>
            <person name="Driever W."/>
        </authorList>
    </citation>
    <scope>NUCLEOTIDE SEQUENCE</scope>
</reference>
<feature type="compositionally biased region" description="Polar residues" evidence="6">
    <location>
        <begin position="307"/>
        <end position="322"/>
    </location>
</feature>
<dbReference type="AGR" id="ZFIN:ZDB-GENE-040912-149"/>
<evidence type="ECO:0000256" key="1">
    <source>
        <dbReference type="ARBA" id="ARBA00004345"/>
    </source>
</evidence>
<comment type="similarity">
    <text evidence="3">Belongs to the CAVIN family.</text>
</comment>
<dbReference type="Proteomes" id="UP000000437">
    <property type="component" value="Chromosome 6"/>
</dbReference>
<dbReference type="KEGG" id="dre:447845"/>
<dbReference type="CTD" id="447845"/>
<name>F1R665_DANRE</name>
<feature type="compositionally biased region" description="Low complexity" evidence="6">
    <location>
        <begin position="459"/>
        <end position="474"/>
    </location>
</feature>
<gene>
    <name evidence="7 9 10" type="primary">cavin2b</name>
    <name evidence="9" type="synonym">sdprb</name>
    <name evidence="9" type="synonym">wu:fb39c08</name>
    <name evidence="9" type="synonym">wu:fk90b02</name>
    <name evidence="9" type="synonym">zgc:92231</name>
</gene>
<dbReference type="Pfam" id="PF15237">
    <property type="entry name" value="PTRF_SDPR"/>
    <property type="match status" value="1"/>
</dbReference>
<reference evidence="9" key="10">
    <citation type="submission" date="2025-04" db="UniProtKB">
        <authorList>
            <consortium name="RefSeq"/>
        </authorList>
    </citation>
    <scope>IDENTIFICATION</scope>
</reference>
<dbReference type="SMR" id="F1R665"/>
<keyword evidence="5" id="KW-0472">Membrane</keyword>
<dbReference type="GO" id="GO:0005737">
    <property type="term" value="C:cytoplasm"/>
    <property type="evidence" value="ECO:0000318"/>
    <property type="project" value="GO_Central"/>
</dbReference>
<dbReference type="GeneTree" id="ENSGT00950000182910"/>
<evidence type="ECO:0000313" key="10">
    <source>
        <dbReference type="ZFIN" id="ZDB-GENE-040912-149"/>
    </source>
</evidence>
<accession>A0A8M1N248</accession>
<dbReference type="OMA" id="QMPNDQE"/>
<reference evidence="9" key="5">
    <citation type="journal article" date="2015" name="J. Cell Biol.">
        <title>The caveolin-cavin system plays a conserved and critical role in mechanoprotection of skeletal muscle.</title>
        <authorList>
            <person name="Lo H.P."/>
            <person name="Nixon S.J."/>
            <person name="Hall T.E."/>
            <person name="Cowling B.S."/>
            <person name="Ferguson C."/>
            <person name="Morgan G.P."/>
            <person name="Schieber N.L."/>
            <person name="Fernandez-Rojo M.A."/>
            <person name="Bastiani M."/>
            <person name="Floetenmeyer M."/>
            <person name="Martel N."/>
            <person name="Laporte J."/>
            <person name="Pilch P.F."/>
            <person name="Parton R.G."/>
        </authorList>
    </citation>
    <scope>NUCLEOTIDE SEQUENCE</scope>
</reference>
<reference evidence="7" key="1">
    <citation type="submission" date="2011-07" db="UniProtKB">
        <authorList>
            <consortium name="Ensembl"/>
        </authorList>
    </citation>
    <scope>IDENTIFICATION</scope>
    <source>
        <strain evidence="7">Tuebingen</strain>
    </source>
</reference>
<dbReference type="ZFIN" id="ZDB-GENE-040912-149">
    <property type="gene designation" value="cavin2b"/>
</dbReference>
<evidence type="ECO:0000256" key="5">
    <source>
        <dbReference type="ARBA" id="ARBA00023136"/>
    </source>
</evidence>
<evidence type="ECO:0000313" key="7">
    <source>
        <dbReference type="Ensembl" id="ENSDARP00000121255"/>
    </source>
</evidence>
<evidence type="ECO:0000256" key="3">
    <source>
        <dbReference type="ARBA" id="ARBA00008836"/>
    </source>
</evidence>
<reference evidence="7 8" key="3">
    <citation type="journal article" date="2013" name="Nature">
        <title>The zebrafish reference genome sequence and its relationship to the human genome.</title>
        <authorList>
            <consortium name="Genome Reference Consortium Zebrafish"/>
            <person name="Howe K."/>
            <person name="Clark M.D."/>
            <person name="Torroja C.F."/>
            <person name="Torrance J."/>
            <person name="Berthelot C."/>
            <person name="Muffato M."/>
            <person name="Collins J.E."/>
            <person name="Humphray S."/>
            <person name="McLaren K."/>
            <person name="Matthews L."/>
            <person name="McLaren S."/>
            <person name="Sealy I."/>
            <person name="Caccamo M."/>
            <person name="Churcher C."/>
            <person name="Scott C."/>
            <person name="Barrett J.C."/>
            <person name="Koch R."/>
            <person name="Rauch G.J."/>
            <person name="White S."/>
            <person name="Chow W."/>
            <person name="Kilian B."/>
            <person name="Quintais L.T."/>
            <person name="Guerra-Assuncao J.A."/>
            <person name="Zhou Y."/>
            <person name="Gu Y."/>
            <person name="Yen J."/>
            <person name="Vogel J.H."/>
            <person name="Eyre T."/>
            <person name="Redmond S."/>
            <person name="Banerjee R."/>
            <person name="Chi J."/>
            <person name="Fu B."/>
            <person name="Langley E."/>
            <person name="Maguire S.F."/>
            <person name="Laird G.K."/>
            <person name="Lloyd D."/>
            <person name="Kenyon E."/>
            <person name="Donaldson S."/>
            <person name="Sehra H."/>
            <person name="Almeida-King J."/>
            <person name="Loveland J."/>
            <person name="Trevanion S."/>
            <person name="Jones M."/>
            <person name="Quail M."/>
            <person name="Willey D."/>
            <person name="Hunt A."/>
            <person name="Burton J."/>
            <person name="Sims S."/>
            <person name="McLay K."/>
            <person name="Plumb B."/>
            <person name="Davis J."/>
            <person name="Clee C."/>
            <person name="Oliver K."/>
            <person name="Clark R."/>
            <person name="Riddle C."/>
            <person name="Elliot D."/>
            <person name="Eliott D."/>
            <person name="Threadgold G."/>
            <person name="Harden G."/>
            <person name="Ware D."/>
            <person name="Begum S."/>
            <person name="Mortimore B."/>
            <person name="Mortimer B."/>
            <person name="Kerry G."/>
            <person name="Heath P."/>
            <person name="Phillimore B."/>
            <person name="Tracey A."/>
            <person name="Corby N."/>
            <person name="Dunn M."/>
            <person name="Johnson C."/>
            <person name="Wood J."/>
            <person name="Clark S."/>
            <person name="Pelan S."/>
            <person name="Griffiths G."/>
            <person name="Smith M."/>
            <person name="Glithero R."/>
            <person name="Howden P."/>
            <person name="Barker N."/>
            <person name="Lloyd C."/>
            <person name="Stevens C."/>
            <person name="Harley J."/>
            <person name="Holt K."/>
            <person name="Panagiotidis G."/>
            <person name="Lovell J."/>
            <person name="Beasley H."/>
            <person name="Henderson C."/>
            <person name="Gordon D."/>
            <person name="Auger K."/>
            <person name="Wright D."/>
            <person name="Collins J."/>
            <person name="Raisen C."/>
            <person name="Dyer L."/>
            <person name="Leung K."/>
            <person name="Robertson L."/>
            <person name="Ambridge K."/>
            <person name="Leongamornlert D."/>
            <person name="McGuire S."/>
            <person name="Gilderthorp R."/>
            <person name="Griffiths C."/>
            <person name="Manthravadi D."/>
            <person name="Nichol S."/>
            <person name="Barker G."/>
            <person name="Whitehead S."/>
            <person name="Kay M."/>
            <person name="Brown J."/>
            <person name="Murnane C."/>
            <person name="Gray E."/>
            <person name="Humphries M."/>
            <person name="Sycamore N."/>
            <person name="Barker D."/>
            <person name="Saunders D."/>
            <person name="Wallis J."/>
            <person name="Babbage A."/>
            <person name="Hammond S."/>
            <person name="Mashreghi-Mohammadi M."/>
            <person name="Barr L."/>
            <person name="Martin S."/>
            <person name="Wray P."/>
            <person name="Ellington A."/>
            <person name="Matthews N."/>
            <person name="Ellwood M."/>
            <person name="Woodmansey R."/>
            <person name="Clark G."/>
            <person name="Cooper J."/>
            <person name="Cooper J."/>
            <person name="Tromans A."/>
            <person name="Grafham D."/>
            <person name="Skuce C."/>
            <person name="Pandian R."/>
            <person name="Andrews R."/>
            <person name="Harrison E."/>
            <person name="Kimberley A."/>
            <person name="Garnett J."/>
            <person name="Fosker N."/>
            <person name="Hall R."/>
            <person name="Garner P."/>
            <person name="Kelly D."/>
            <person name="Bird C."/>
            <person name="Palmer S."/>
            <person name="Gehring I."/>
            <person name="Berger A."/>
            <person name="Dooley C.M."/>
            <person name="Ersan-Urun Z."/>
            <person name="Eser C."/>
            <person name="Geiger H."/>
            <person name="Geisler M."/>
            <person name="Karotki L."/>
            <person name="Kirn A."/>
            <person name="Konantz J."/>
            <person name="Konantz M."/>
            <person name="Oberlander M."/>
            <person name="Rudolph-Geiger S."/>
            <person name="Teucke M."/>
            <person name="Lanz C."/>
            <person name="Raddatz G."/>
            <person name="Osoegawa K."/>
            <person name="Zhu B."/>
            <person name="Rapp A."/>
            <person name="Widaa S."/>
            <person name="Langford C."/>
            <person name="Yang F."/>
            <person name="Schuster S.C."/>
            <person name="Carter N.P."/>
            <person name="Harrow J."/>
            <person name="Ning Z."/>
            <person name="Herrero J."/>
            <person name="Searle S.M."/>
            <person name="Enright A."/>
            <person name="Geisler R."/>
            <person name="Plasterk R.H."/>
            <person name="Lee C."/>
            <person name="Westerfield M."/>
            <person name="de Jong P.J."/>
            <person name="Zon L.I."/>
            <person name="Postlethwait J.H."/>
            <person name="Nusslein-Volhard C."/>
            <person name="Hubbard T.J."/>
            <person name="Roest Crollius H."/>
            <person name="Rogers J."/>
            <person name="Stemple D.L."/>
        </authorList>
    </citation>
    <scope>NUCLEOTIDE SEQUENCE [LARGE SCALE GENOMIC DNA]</scope>
    <source>
        <strain evidence="7">Tuebingen</strain>
    </source>
</reference>
<feature type="region of interest" description="Disordered" evidence="6">
    <location>
        <begin position="1"/>
        <end position="74"/>
    </location>
</feature>
<dbReference type="PhylomeDB" id="F1R665"/>
<dbReference type="AlphaFoldDB" id="F1R665"/>
<feature type="region of interest" description="Disordered" evidence="6">
    <location>
        <begin position="439"/>
        <end position="474"/>
    </location>
</feature>